<feature type="region of interest" description="Disordered" evidence="1">
    <location>
        <begin position="36"/>
        <end position="55"/>
    </location>
</feature>
<keyword evidence="3" id="KW-1185">Reference proteome</keyword>
<dbReference type="AlphaFoldDB" id="A0A0C9U524"/>
<feature type="region of interest" description="Disordered" evidence="1">
    <location>
        <begin position="1"/>
        <end position="22"/>
    </location>
</feature>
<protein>
    <submittedName>
        <fullName evidence="2">Uncharacterized protein</fullName>
    </submittedName>
</protein>
<dbReference type="Proteomes" id="UP000054279">
    <property type="component" value="Unassembled WGS sequence"/>
</dbReference>
<reference evidence="2 3" key="1">
    <citation type="submission" date="2014-06" db="EMBL/GenBank/DDBJ databases">
        <title>Evolutionary Origins and Diversification of the Mycorrhizal Mutualists.</title>
        <authorList>
            <consortium name="DOE Joint Genome Institute"/>
            <consortium name="Mycorrhizal Genomics Consortium"/>
            <person name="Kohler A."/>
            <person name="Kuo A."/>
            <person name="Nagy L.G."/>
            <person name="Floudas D."/>
            <person name="Copeland A."/>
            <person name="Barry K.W."/>
            <person name="Cichocki N."/>
            <person name="Veneault-Fourrey C."/>
            <person name="LaButti K."/>
            <person name="Lindquist E.A."/>
            <person name="Lipzen A."/>
            <person name="Lundell T."/>
            <person name="Morin E."/>
            <person name="Murat C."/>
            <person name="Riley R."/>
            <person name="Ohm R."/>
            <person name="Sun H."/>
            <person name="Tunlid A."/>
            <person name="Henrissat B."/>
            <person name="Grigoriev I.V."/>
            <person name="Hibbett D.S."/>
            <person name="Martin F."/>
        </authorList>
    </citation>
    <scope>NUCLEOTIDE SEQUENCE [LARGE SCALE GENOMIC DNA]</scope>
    <source>
        <strain evidence="2 3">SS14</strain>
    </source>
</reference>
<accession>A0A0C9U524</accession>
<dbReference type="HOGENOM" id="CLU_1928960_0_0_1"/>
<name>A0A0C9U524_SPHS4</name>
<evidence type="ECO:0000313" key="3">
    <source>
        <dbReference type="Proteomes" id="UP000054279"/>
    </source>
</evidence>
<evidence type="ECO:0000313" key="2">
    <source>
        <dbReference type="EMBL" id="KIJ38068.1"/>
    </source>
</evidence>
<dbReference type="EMBL" id="KN837163">
    <property type="protein sequence ID" value="KIJ38068.1"/>
    <property type="molecule type" value="Genomic_DNA"/>
</dbReference>
<feature type="region of interest" description="Disordered" evidence="1">
    <location>
        <begin position="80"/>
        <end position="106"/>
    </location>
</feature>
<gene>
    <name evidence="2" type="ORF">M422DRAFT_781514</name>
</gene>
<organism evidence="2 3">
    <name type="scientific">Sphaerobolus stellatus (strain SS14)</name>
    <dbReference type="NCBI Taxonomy" id="990650"/>
    <lineage>
        <taxon>Eukaryota</taxon>
        <taxon>Fungi</taxon>
        <taxon>Dikarya</taxon>
        <taxon>Basidiomycota</taxon>
        <taxon>Agaricomycotina</taxon>
        <taxon>Agaricomycetes</taxon>
        <taxon>Phallomycetidae</taxon>
        <taxon>Geastrales</taxon>
        <taxon>Sphaerobolaceae</taxon>
        <taxon>Sphaerobolus</taxon>
    </lineage>
</organism>
<evidence type="ECO:0000256" key="1">
    <source>
        <dbReference type="SAM" id="MobiDB-lite"/>
    </source>
</evidence>
<sequence length="131" mass="14152">MGRKAKVYVLSNGQGGDDPSAGLFDRRPIHENADVLSCPTSGRAETPMTSQGFNTPQCEMDSALPGSPNRRTSNSVLIPITSPTHITPDLNSTPIPTRNTSRPTLTTSTKVKIIINKCTHPKTRRTKAPSR</sequence>
<proteinExistence type="predicted"/>